<reference evidence="8 9" key="1">
    <citation type="submission" date="2020-02" db="EMBL/GenBank/DDBJ databases">
        <authorList>
            <person name="Ferguson B K."/>
        </authorList>
    </citation>
    <scope>NUCLEOTIDE SEQUENCE [LARGE SCALE GENOMIC DNA]</scope>
</reference>
<dbReference type="Pfam" id="PF08231">
    <property type="entry name" value="SYF2"/>
    <property type="match status" value="1"/>
</dbReference>
<evidence type="ECO:0000313" key="8">
    <source>
        <dbReference type="EMBL" id="CAA9994442.1"/>
    </source>
</evidence>
<dbReference type="GO" id="GO:0000974">
    <property type="term" value="C:Prp19 complex"/>
    <property type="evidence" value="ECO:0007669"/>
    <property type="project" value="TreeGrafter"/>
</dbReference>
<dbReference type="PANTHER" id="PTHR13264">
    <property type="entry name" value="GCIP-INTERACTING PROTEIN P29"/>
    <property type="match status" value="1"/>
</dbReference>
<dbReference type="GO" id="GO:0000398">
    <property type="term" value="P:mRNA splicing, via spliceosome"/>
    <property type="evidence" value="ECO:0007669"/>
    <property type="project" value="UniProtKB-UniRule"/>
</dbReference>
<evidence type="ECO:0000313" key="9">
    <source>
        <dbReference type="Proteomes" id="UP000479000"/>
    </source>
</evidence>
<keyword evidence="4 7" id="KW-0747">Spliceosome</keyword>
<protein>
    <recommendedName>
        <fullName evidence="7">Pre-mRNA-splicing factor SYF2</fullName>
    </recommendedName>
</protein>
<keyword evidence="9" id="KW-1185">Reference proteome</keyword>
<comment type="subunit">
    <text evidence="7">May be part of a spliceosome complex.</text>
</comment>
<dbReference type="InterPro" id="IPR013260">
    <property type="entry name" value="mRNA_splic_SYF2"/>
</dbReference>
<proteinExistence type="inferred from homology"/>
<comment type="function">
    <text evidence="7">Involved in pre-mRNA splicing.</text>
</comment>
<evidence type="ECO:0000256" key="5">
    <source>
        <dbReference type="ARBA" id="ARBA00023187"/>
    </source>
</evidence>
<name>A0A6H5FYU4_9HEMI</name>
<evidence type="ECO:0000256" key="2">
    <source>
        <dbReference type="ARBA" id="ARBA00010028"/>
    </source>
</evidence>
<evidence type="ECO:0000256" key="7">
    <source>
        <dbReference type="RuleBase" id="RU367148"/>
    </source>
</evidence>
<dbReference type="Proteomes" id="UP000479000">
    <property type="component" value="Unassembled WGS sequence"/>
</dbReference>
<dbReference type="GO" id="GO:0071013">
    <property type="term" value="C:catalytic step 2 spliceosome"/>
    <property type="evidence" value="ECO:0007669"/>
    <property type="project" value="TreeGrafter"/>
</dbReference>
<evidence type="ECO:0000256" key="3">
    <source>
        <dbReference type="ARBA" id="ARBA00022664"/>
    </source>
</evidence>
<dbReference type="GO" id="GO:0071014">
    <property type="term" value="C:post-mRNA release spliceosomal complex"/>
    <property type="evidence" value="ECO:0007669"/>
    <property type="project" value="TreeGrafter"/>
</dbReference>
<comment type="similarity">
    <text evidence="2 7">Belongs to the SYF2 family.</text>
</comment>
<accession>A0A6H5FYU4</accession>
<keyword evidence="6 7" id="KW-0539">Nucleus</keyword>
<dbReference type="OrthoDB" id="199717at2759"/>
<comment type="subcellular location">
    <subcellularLocation>
        <location evidence="1 7">Nucleus</location>
    </subcellularLocation>
</comment>
<gene>
    <name evidence="8" type="ORF">NTEN_LOCUS1258</name>
</gene>
<keyword evidence="5 7" id="KW-0508">mRNA splicing</keyword>
<dbReference type="EMBL" id="CADCXU010001985">
    <property type="protein sequence ID" value="CAA9994442.1"/>
    <property type="molecule type" value="Genomic_DNA"/>
</dbReference>
<sequence>MASSSLAGEGPSNKYAERLKKLKDLHLKRNEARQMNHKEVVEEDKRLKLPSNWEAKKRKNEWILNEESEKDKAAERGEDYDRVKLLNISASDAERLEWKKKKKNPDQGFADYEQATFRQYTRLVKNIKPDQQAYQVCMENDFFVNRVPRNSRNIYGFVFQEQRKKLGDAFYGGPNTILHGLHKDTKEGIDRMVEDLEKQVAKREKYSRRRTHNDDADIDYINDRNMKFNKKLERFYGQYTTEIKQNLERGTAV</sequence>
<evidence type="ECO:0000256" key="1">
    <source>
        <dbReference type="ARBA" id="ARBA00004123"/>
    </source>
</evidence>
<dbReference type="AlphaFoldDB" id="A0A6H5FYU4"/>
<evidence type="ECO:0000256" key="6">
    <source>
        <dbReference type="ARBA" id="ARBA00023242"/>
    </source>
</evidence>
<dbReference type="PANTHER" id="PTHR13264:SF5">
    <property type="entry name" value="PRE-MRNA-SPLICING FACTOR SYF2"/>
    <property type="match status" value="1"/>
</dbReference>
<keyword evidence="3 7" id="KW-0507">mRNA processing</keyword>
<evidence type="ECO:0000256" key="4">
    <source>
        <dbReference type="ARBA" id="ARBA00022728"/>
    </source>
</evidence>
<organism evidence="8 9">
    <name type="scientific">Nesidiocoris tenuis</name>
    <dbReference type="NCBI Taxonomy" id="355587"/>
    <lineage>
        <taxon>Eukaryota</taxon>
        <taxon>Metazoa</taxon>
        <taxon>Ecdysozoa</taxon>
        <taxon>Arthropoda</taxon>
        <taxon>Hexapoda</taxon>
        <taxon>Insecta</taxon>
        <taxon>Pterygota</taxon>
        <taxon>Neoptera</taxon>
        <taxon>Paraneoptera</taxon>
        <taxon>Hemiptera</taxon>
        <taxon>Heteroptera</taxon>
        <taxon>Panheteroptera</taxon>
        <taxon>Cimicomorpha</taxon>
        <taxon>Miridae</taxon>
        <taxon>Dicyphina</taxon>
        <taxon>Nesidiocoris</taxon>
    </lineage>
</organism>